<evidence type="ECO:0000256" key="2">
    <source>
        <dbReference type="ARBA" id="ARBA00022737"/>
    </source>
</evidence>
<evidence type="ECO:0000313" key="5">
    <source>
        <dbReference type="Proteomes" id="UP001370490"/>
    </source>
</evidence>
<evidence type="ECO:0000256" key="1">
    <source>
        <dbReference type="ARBA" id="ARBA00007626"/>
    </source>
</evidence>
<accession>A0AAN8UEH0</accession>
<protein>
    <submittedName>
        <fullName evidence="4">Pentatricopeptide repeat</fullName>
    </submittedName>
</protein>
<evidence type="ECO:0000313" key="4">
    <source>
        <dbReference type="EMBL" id="KAK6913975.1"/>
    </source>
</evidence>
<keyword evidence="5" id="KW-1185">Reference proteome</keyword>
<evidence type="ECO:0000256" key="3">
    <source>
        <dbReference type="PROSITE-ProRule" id="PRU00708"/>
    </source>
</evidence>
<comment type="caution">
    <text evidence="4">The sequence shown here is derived from an EMBL/GenBank/DDBJ whole genome shotgun (WGS) entry which is preliminary data.</text>
</comment>
<keyword evidence="2" id="KW-0677">Repeat</keyword>
<gene>
    <name evidence="4" type="ORF">RJ641_021296</name>
</gene>
<name>A0AAN8UEH0_9MAGN</name>
<dbReference type="Pfam" id="PF13041">
    <property type="entry name" value="PPR_2"/>
    <property type="match status" value="2"/>
</dbReference>
<dbReference type="Pfam" id="PF01535">
    <property type="entry name" value="PPR"/>
    <property type="match status" value="1"/>
</dbReference>
<reference evidence="4 5" key="1">
    <citation type="submission" date="2023-12" db="EMBL/GenBank/DDBJ databases">
        <title>A high-quality genome assembly for Dillenia turbinata (Dilleniales).</title>
        <authorList>
            <person name="Chanderbali A."/>
        </authorList>
    </citation>
    <scope>NUCLEOTIDE SEQUENCE [LARGE SCALE GENOMIC DNA]</scope>
    <source>
        <strain evidence="4">LSX21</strain>
        <tissue evidence="4">Leaf</tissue>
    </source>
</reference>
<feature type="repeat" description="PPR" evidence="3">
    <location>
        <begin position="123"/>
        <end position="161"/>
    </location>
</feature>
<dbReference type="AlphaFoldDB" id="A0AAN8UEH0"/>
<dbReference type="InterPro" id="IPR002885">
    <property type="entry name" value="PPR_rpt"/>
</dbReference>
<comment type="similarity">
    <text evidence="1">Belongs to the PPR family. P subfamily.</text>
</comment>
<organism evidence="4 5">
    <name type="scientific">Dillenia turbinata</name>
    <dbReference type="NCBI Taxonomy" id="194707"/>
    <lineage>
        <taxon>Eukaryota</taxon>
        <taxon>Viridiplantae</taxon>
        <taxon>Streptophyta</taxon>
        <taxon>Embryophyta</taxon>
        <taxon>Tracheophyta</taxon>
        <taxon>Spermatophyta</taxon>
        <taxon>Magnoliopsida</taxon>
        <taxon>eudicotyledons</taxon>
        <taxon>Gunneridae</taxon>
        <taxon>Pentapetalae</taxon>
        <taxon>Dilleniales</taxon>
        <taxon>Dilleniaceae</taxon>
        <taxon>Dillenia</taxon>
    </lineage>
</organism>
<dbReference type="EMBL" id="JBAMMX010000026">
    <property type="protein sequence ID" value="KAK6913975.1"/>
    <property type="molecule type" value="Genomic_DNA"/>
</dbReference>
<dbReference type="Proteomes" id="UP001370490">
    <property type="component" value="Unassembled WGS sequence"/>
</dbReference>
<feature type="repeat" description="PPR" evidence="3">
    <location>
        <begin position="88"/>
        <end position="122"/>
    </location>
</feature>
<dbReference type="InterPro" id="IPR011990">
    <property type="entry name" value="TPR-like_helical_dom_sf"/>
</dbReference>
<feature type="repeat" description="PPR" evidence="3">
    <location>
        <begin position="162"/>
        <end position="196"/>
    </location>
</feature>
<dbReference type="Gene3D" id="1.25.40.10">
    <property type="entry name" value="Tetratricopeptide repeat domain"/>
    <property type="match status" value="2"/>
</dbReference>
<dbReference type="PANTHER" id="PTHR47941">
    <property type="entry name" value="PENTATRICOPEPTIDE REPEAT-CONTAINING PROTEIN 3, MITOCHONDRIAL"/>
    <property type="match status" value="1"/>
</dbReference>
<sequence length="290" mass="33337">MSFIRVEKFSLGSKSGVWCPLLQKLYGAVPFCGRFGMQQLQIGIDVDVDEVQLLDLLEEALYGCGVKLVNWTKPEGPWKRWKSMVPPGVVAYTSLIKEYCFQKDFEKVYNLLNEMQEKGCPPDVATYTIFMNALGREKKIDGRVHDALNVLKDMPRKGVIPNVKACNTLFTAFCAQNEEETALKLLMKMEGYHCKPDVETYVPLLQKCCKNRMKLLFFLLDYMLRNDVSPECTPYSLLVHGLCISGKLVEACFFFEDMVSRGMVPMDCSGMLMEEFRWNGMEMRWKELRS</sequence>
<dbReference type="NCBIfam" id="TIGR00756">
    <property type="entry name" value="PPR"/>
    <property type="match status" value="4"/>
</dbReference>
<feature type="repeat" description="PPR" evidence="3">
    <location>
        <begin position="231"/>
        <end position="265"/>
    </location>
</feature>
<dbReference type="PROSITE" id="PS51375">
    <property type="entry name" value="PPR"/>
    <property type="match status" value="4"/>
</dbReference>
<proteinExistence type="inferred from homology"/>